<dbReference type="InterPro" id="IPR019264">
    <property type="entry name" value="DUF2179"/>
</dbReference>
<evidence type="ECO:0000256" key="6">
    <source>
        <dbReference type="SAM" id="Phobius"/>
    </source>
</evidence>
<dbReference type="Gene3D" id="3.30.70.120">
    <property type="match status" value="1"/>
</dbReference>
<evidence type="ECO:0000256" key="2">
    <source>
        <dbReference type="ARBA" id="ARBA00022475"/>
    </source>
</evidence>
<dbReference type="Pfam" id="PF10035">
    <property type="entry name" value="DUF2179"/>
    <property type="match status" value="1"/>
</dbReference>
<feature type="transmembrane region" description="Helical" evidence="6">
    <location>
        <begin position="80"/>
        <end position="98"/>
    </location>
</feature>
<comment type="subcellular location">
    <subcellularLocation>
        <location evidence="1">Cell membrane</location>
        <topology evidence="1">Multi-pass membrane protein</topology>
    </subcellularLocation>
</comment>
<dbReference type="AlphaFoldDB" id="A0A7C1J8F8"/>
<dbReference type="InterPro" id="IPR003740">
    <property type="entry name" value="YitT"/>
</dbReference>
<dbReference type="CDD" id="cd16380">
    <property type="entry name" value="YitT_C"/>
    <property type="match status" value="1"/>
</dbReference>
<evidence type="ECO:0000313" key="8">
    <source>
        <dbReference type="EMBL" id="HDW51714.1"/>
    </source>
</evidence>
<keyword evidence="5 6" id="KW-0472">Membrane</keyword>
<evidence type="ECO:0000259" key="7">
    <source>
        <dbReference type="Pfam" id="PF10035"/>
    </source>
</evidence>
<dbReference type="PIRSF" id="PIRSF006483">
    <property type="entry name" value="Membrane_protein_YitT"/>
    <property type="match status" value="1"/>
</dbReference>
<feature type="transmembrane region" description="Helical" evidence="6">
    <location>
        <begin position="171"/>
        <end position="189"/>
    </location>
</feature>
<organism evidence="8">
    <name type="scientific">Ammonifex degensii</name>
    <dbReference type="NCBI Taxonomy" id="42838"/>
    <lineage>
        <taxon>Bacteria</taxon>
        <taxon>Bacillati</taxon>
        <taxon>Bacillota</taxon>
        <taxon>Clostridia</taxon>
        <taxon>Thermoanaerobacterales</taxon>
        <taxon>Thermoanaerobacteraceae</taxon>
        <taxon>Ammonifex</taxon>
    </lineage>
</organism>
<dbReference type="PANTHER" id="PTHR33545">
    <property type="entry name" value="UPF0750 MEMBRANE PROTEIN YITT-RELATED"/>
    <property type="match status" value="1"/>
</dbReference>
<feature type="domain" description="DUF2179" evidence="7">
    <location>
        <begin position="219"/>
        <end position="273"/>
    </location>
</feature>
<accession>A0A7C1J8F8</accession>
<comment type="caution">
    <text evidence="8">The sequence shown here is derived from an EMBL/GenBank/DDBJ whole genome shotgun (WGS) entry which is preliminary data.</text>
</comment>
<dbReference type="PANTHER" id="PTHR33545:SF9">
    <property type="entry name" value="UPF0750 MEMBRANE PROTEIN YITE"/>
    <property type="match status" value="1"/>
</dbReference>
<sequence length="282" mass="30022">MFTRALKDAALFFVGTVLVALGLDLFLVPNKIAAGGVSGIATILHHLFGFPVGATMLALNIPLFLWCFWRLGFGVGFRSLLGTLFLSGMVDGLVPFLPALTADALLASLYGGVLVGVGLGLVFRAKATTGGTDLAAMILGSYVGINVGQLLFLVDGAVVLAAGFAFRSPELAMYAIITIFLSAWVIDLVQEGISYTKAFLIVSEHHKAIARVILTELNRGATLWEGTGAYTGMPRTLLLAVVSRSEVTQLKEAVYRIDPRAFVILVDAHEVLGEGFKEFRAS</sequence>
<feature type="transmembrane region" description="Helical" evidence="6">
    <location>
        <begin position="9"/>
        <end position="28"/>
    </location>
</feature>
<dbReference type="InterPro" id="IPR051461">
    <property type="entry name" value="UPF0750_membrane"/>
</dbReference>
<feature type="transmembrane region" description="Helical" evidence="6">
    <location>
        <begin position="135"/>
        <end position="165"/>
    </location>
</feature>
<reference evidence="8" key="1">
    <citation type="journal article" date="2020" name="mSystems">
        <title>Genome- and Community-Level Interaction Insights into Carbon Utilization and Element Cycling Functions of Hydrothermarchaeota in Hydrothermal Sediment.</title>
        <authorList>
            <person name="Zhou Z."/>
            <person name="Liu Y."/>
            <person name="Xu W."/>
            <person name="Pan J."/>
            <person name="Luo Z.H."/>
            <person name="Li M."/>
        </authorList>
    </citation>
    <scope>NUCLEOTIDE SEQUENCE [LARGE SCALE GENOMIC DNA]</scope>
    <source>
        <strain evidence="8">SpSt-301</strain>
    </source>
</reference>
<evidence type="ECO:0000256" key="1">
    <source>
        <dbReference type="ARBA" id="ARBA00004651"/>
    </source>
</evidence>
<dbReference type="Pfam" id="PF02588">
    <property type="entry name" value="YitT_membrane"/>
    <property type="match status" value="1"/>
</dbReference>
<feature type="transmembrane region" description="Helical" evidence="6">
    <location>
        <begin position="48"/>
        <end position="68"/>
    </location>
</feature>
<keyword evidence="4 6" id="KW-1133">Transmembrane helix</keyword>
<feature type="transmembrane region" description="Helical" evidence="6">
    <location>
        <begin position="104"/>
        <end position="123"/>
    </location>
</feature>
<gene>
    <name evidence="8" type="ORF">ENQ35_03130</name>
</gene>
<name>A0A7C1J8F8_9THEO</name>
<dbReference type="InterPro" id="IPR015867">
    <property type="entry name" value="N-reg_PII/ATP_PRibTrfase_C"/>
</dbReference>
<protein>
    <submittedName>
        <fullName evidence="8">YitT family protein</fullName>
    </submittedName>
</protein>
<evidence type="ECO:0000256" key="5">
    <source>
        <dbReference type="ARBA" id="ARBA00023136"/>
    </source>
</evidence>
<proteinExistence type="predicted"/>
<dbReference type="GO" id="GO:0005886">
    <property type="term" value="C:plasma membrane"/>
    <property type="evidence" value="ECO:0007669"/>
    <property type="project" value="UniProtKB-SubCell"/>
</dbReference>
<keyword evidence="3 6" id="KW-0812">Transmembrane</keyword>
<evidence type="ECO:0000256" key="4">
    <source>
        <dbReference type="ARBA" id="ARBA00022989"/>
    </source>
</evidence>
<keyword evidence="2" id="KW-1003">Cell membrane</keyword>
<evidence type="ECO:0000256" key="3">
    <source>
        <dbReference type="ARBA" id="ARBA00022692"/>
    </source>
</evidence>
<dbReference type="EMBL" id="DSMV01000190">
    <property type="protein sequence ID" value="HDW51714.1"/>
    <property type="molecule type" value="Genomic_DNA"/>
</dbReference>